<organism evidence="1 2">
    <name type="scientific">Paractinoplanes atraurantiacus</name>
    <dbReference type="NCBI Taxonomy" id="1036182"/>
    <lineage>
        <taxon>Bacteria</taxon>
        <taxon>Bacillati</taxon>
        <taxon>Actinomycetota</taxon>
        <taxon>Actinomycetes</taxon>
        <taxon>Micromonosporales</taxon>
        <taxon>Micromonosporaceae</taxon>
        <taxon>Paractinoplanes</taxon>
    </lineage>
</organism>
<keyword evidence="2" id="KW-1185">Reference proteome</keyword>
<proteinExistence type="predicted"/>
<evidence type="ECO:0000313" key="2">
    <source>
        <dbReference type="Proteomes" id="UP000219612"/>
    </source>
</evidence>
<dbReference type="AlphaFoldDB" id="A0A285J5L2"/>
<dbReference type="Proteomes" id="UP000219612">
    <property type="component" value="Unassembled WGS sequence"/>
</dbReference>
<dbReference type="EMBL" id="OBDY01000016">
    <property type="protein sequence ID" value="SNY55167.1"/>
    <property type="molecule type" value="Genomic_DNA"/>
</dbReference>
<gene>
    <name evidence="1" type="ORF">SAMN05421748_11661</name>
</gene>
<reference evidence="1 2" key="1">
    <citation type="submission" date="2017-09" db="EMBL/GenBank/DDBJ databases">
        <authorList>
            <person name="Ehlers B."/>
            <person name="Leendertz F.H."/>
        </authorList>
    </citation>
    <scope>NUCLEOTIDE SEQUENCE [LARGE SCALE GENOMIC DNA]</scope>
    <source>
        <strain evidence="1 2">CGMCC 4.6857</strain>
    </source>
</reference>
<name>A0A285J5L2_9ACTN</name>
<accession>A0A285J5L2</accession>
<evidence type="ECO:0000313" key="1">
    <source>
        <dbReference type="EMBL" id="SNY55167.1"/>
    </source>
</evidence>
<protein>
    <submittedName>
        <fullName evidence="1">Uncharacterized protein</fullName>
    </submittedName>
</protein>
<sequence length="65" mass="7118">MPGMVNDTPEFIYPSQAVKDFAAAVGLPEPGPWTREEWDAFEAEQDAADARLAEIIARRNAKNAA</sequence>